<dbReference type="KEGG" id="wna:KA717_22055"/>
<evidence type="ECO:0000259" key="1">
    <source>
        <dbReference type="Pfam" id="PF19935"/>
    </source>
</evidence>
<gene>
    <name evidence="2" type="ORF">KA717_22055</name>
</gene>
<proteinExistence type="predicted"/>
<feature type="domain" description="DUF6398" evidence="1">
    <location>
        <begin position="19"/>
        <end position="124"/>
    </location>
</feature>
<organism evidence="2">
    <name type="scientific">Woronichinia naegeliana WA131</name>
    <dbReference type="NCBI Taxonomy" id="2824559"/>
    <lineage>
        <taxon>Bacteria</taxon>
        <taxon>Bacillati</taxon>
        <taxon>Cyanobacteriota</taxon>
        <taxon>Cyanophyceae</taxon>
        <taxon>Synechococcales</taxon>
        <taxon>Coelosphaeriaceae</taxon>
        <taxon>Woronichinia</taxon>
    </lineage>
</organism>
<dbReference type="EMBL" id="CP073041">
    <property type="protein sequence ID" value="UXE58712.1"/>
    <property type="molecule type" value="Genomic_DNA"/>
</dbReference>
<name>A0A977KS82_9CYAN</name>
<reference evidence="2" key="1">
    <citation type="submission" date="2021-04" db="EMBL/GenBank/DDBJ databases">
        <title>Genome sequence of Woronichinia naegeliana from Washington state freshwater lake bloom.</title>
        <authorList>
            <person name="Dreher T.W."/>
        </authorList>
    </citation>
    <scope>NUCLEOTIDE SEQUENCE</scope>
    <source>
        <strain evidence="2">WA131</strain>
    </source>
</reference>
<dbReference type="Proteomes" id="UP001065613">
    <property type="component" value="Chromosome"/>
</dbReference>
<dbReference type="AlphaFoldDB" id="A0A977KS82"/>
<accession>A0A977KS82</accession>
<evidence type="ECO:0000313" key="2">
    <source>
        <dbReference type="EMBL" id="UXE58712.1"/>
    </source>
</evidence>
<dbReference type="Pfam" id="PF19935">
    <property type="entry name" value="DUF6398"/>
    <property type="match status" value="1"/>
</dbReference>
<dbReference type="InterPro" id="IPR045651">
    <property type="entry name" value="DUF6398"/>
</dbReference>
<sequence length="171" mass="19542">MTKPTSEKVPQPMQAKFEEITKLTNDFCADYLNQEYAELSRQLAAALCRKRPSPLSKGQAKGWACGIIHALGMANFLFDPSQTPHIKATEIYRIFGISESTGQAKSKQIRDLMDIHQMDRHWCLPSRMDDNLMIWMVMVNGFIMDIRSAPREIQEEALRKGLIPYLPKQKG</sequence>
<protein>
    <submittedName>
        <fullName evidence="2">DUF6398 domain-containing protein</fullName>
    </submittedName>
</protein>